<dbReference type="Proteomes" id="UP000011083">
    <property type="component" value="Unassembled WGS sequence"/>
</dbReference>
<keyword evidence="5" id="KW-1185">Reference proteome</keyword>
<dbReference type="SUPFAM" id="SSF49879">
    <property type="entry name" value="SMAD/FHA domain"/>
    <property type="match status" value="1"/>
</dbReference>
<dbReference type="RefSeq" id="XP_004334271.1">
    <property type="nucleotide sequence ID" value="XM_004334223.1"/>
</dbReference>
<feature type="compositionally biased region" description="Basic and acidic residues" evidence="1">
    <location>
        <begin position="145"/>
        <end position="160"/>
    </location>
</feature>
<dbReference type="PROSITE" id="PS50030">
    <property type="entry name" value="UBA"/>
    <property type="match status" value="1"/>
</dbReference>
<dbReference type="Pfam" id="PF02845">
    <property type="entry name" value="CUE"/>
    <property type="match status" value="1"/>
</dbReference>
<dbReference type="AlphaFoldDB" id="L8GHM9"/>
<dbReference type="EMBL" id="KB008121">
    <property type="protein sequence ID" value="ELR12258.1"/>
    <property type="molecule type" value="Genomic_DNA"/>
</dbReference>
<dbReference type="GeneID" id="14912750"/>
<evidence type="ECO:0000313" key="5">
    <source>
        <dbReference type="Proteomes" id="UP000011083"/>
    </source>
</evidence>
<evidence type="ECO:0000259" key="3">
    <source>
        <dbReference type="PROSITE" id="PS51140"/>
    </source>
</evidence>
<sequence length="615" mass="67212">MEVRGQLVLWDGREVELSAGADIVMGRGSPLLGISDKRCSRRQAVLTFLPPATPSDQPFALVAHGPNTTFVRRRGAEEREGMAKGEVYFLNDGDVIRLPPDYHPIVLRLISVGGEQEQTQVKQQRRAAPAGHHAVAEGGMPSSMEVKESQQEEPLADRRQGGAGRKGRRWMRDDAPLTATEPDGQRKDEEDGGVRKDADAILLSSVSDHYRECISAVKRVLPERSVREIIAALVKCQKNVEQAIDLLVSEPADHAARVQPPLPSSPAPPNVSPIRELSPTGASSPFRVPQGVDQAPKEARIDEFAHAPELPEGAEEGAEEGERADGGRLMGLLPDFRPLSMWWQAGSPASVDGSAVPPSEAREDAVIMETSDSSAPAEATRPAKPPTSGWIRRKRKSDDIRPGRANEDAALPEDAGEEEEEKEEEEAEEGLTRKKRRTVGHDRDHDAEEPKREAQGKETQSSDDELEARPAASDRDTEAEVVAVARATDELPPSGDEDVAVLQAMFEGVEEDELRKVLRENGGDVNQAIDSLLNLIAIRNGEAGSLSMDHREEPEVEAREEMHTEASHRDNVNSEDPGEDLGIDIAHDMELGENEERIVDTMKGMLFYDAPSFSC</sequence>
<feature type="compositionally biased region" description="Basic and acidic residues" evidence="1">
    <location>
        <begin position="548"/>
        <end position="572"/>
    </location>
</feature>
<feature type="compositionally biased region" description="Pro residues" evidence="1">
    <location>
        <begin position="260"/>
        <end position="271"/>
    </location>
</feature>
<reference evidence="4 5" key="1">
    <citation type="journal article" date="2013" name="Genome Biol.">
        <title>Genome of Acanthamoeba castellanii highlights extensive lateral gene transfer and early evolution of tyrosine kinase signaling.</title>
        <authorList>
            <person name="Clarke M."/>
            <person name="Lohan A.J."/>
            <person name="Liu B."/>
            <person name="Lagkouvardos I."/>
            <person name="Roy S."/>
            <person name="Zafar N."/>
            <person name="Bertelli C."/>
            <person name="Schilde C."/>
            <person name="Kianianmomeni A."/>
            <person name="Burglin T.R."/>
            <person name="Frech C."/>
            <person name="Turcotte B."/>
            <person name="Kopec K.O."/>
            <person name="Synnott J.M."/>
            <person name="Choo C."/>
            <person name="Paponov I."/>
            <person name="Finkler A."/>
            <person name="Soon Heng Tan C."/>
            <person name="Hutchins A.P."/>
            <person name="Weinmeier T."/>
            <person name="Rattei T."/>
            <person name="Chu J.S."/>
            <person name="Gimenez G."/>
            <person name="Irimia M."/>
            <person name="Rigden D.J."/>
            <person name="Fitzpatrick D.A."/>
            <person name="Lorenzo-Morales J."/>
            <person name="Bateman A."/>
            <person name="Chiu C.H."/>
            <person name="Tang P."/>
            <person name="Hegemann P."/>
            <person name="Fromm H."/>
            <person name="Raoult D."/>
            <person name="Greub G."/>
            <person name="Miranda-Saavedra D."/>
            <person name="Chen N."/>
            <person name="Nash P."/>
            <person name="Ginger M.L."/>
            <person name="Horn M."/>
            <person name="Schaap P."/>
            <person name="Caler L."/>
            <person name="Loftus B."/>
        </authorList>
    </citation>
    <scope>NUCLEOTIDE SEQUENCE [LARGE SCALE GENOMIC DNA]</scope>
    <source>
        <strain evidence="4 5">Neff</strain>
    </source>
</reference>
<accession>L8GHM9</accession>
<dbReference type="KEGG" id="acan:ACA1_002790"/>
<feature type="region of interest" description="Disordered" evidence="1">
    <location>
        <begin position="117"/>
        <end position="195"/>
    </location>
</feature>
<feature type="compositionally biased region" description="Basic and acidic residues" evidence="1">
    <location>
        <begin position="183"/>
        <end position="195"/>
    </location>
</feature>
<dbReference type="InterPro" id="IPR015940">
    <property type="entry name" value="UBA"/>
</dbReference>
<dbReference type="VEuPathDB" id="AmoebaDB:ACA1_002790"/>
<feature type="region of interest" description="Disordered" evidence="1">
    <location>
        <begin position="546"/>
        <end position="582"/>
    </location>
</feature>
<protein>
    <submittedName>
        <fullName evidence="4">UBA/TSN domain containing protein</fullName>
    </submittedName>
</protein>
<feature type="region of interest" description="Disordered" evidence="1">
    <location>
        <begin position="306"/>
        <end position="331"/>
    </location>
</feature>
<dbReference type="GO" id="GO:0043130">
    <property type="term" value="F:ubiquitin binding"/>
    <property type="evidence" value="ECO:0007669"/>
    <property type="project" value="InterPro"/>
</dbReference>
<evidence type="ECO:0000256" key="1">
    <source>
        <dbReference type="SAM" id="MobiDB-lite"/>
    </source>
</evidence>
<dbReference type="OrthoDB" id="10256774at2759"/>
<evidence type="ECO:0000313" key="4">
    <source>
        <dbReference type="EMBL" id="ELR12258.1"/>
    </source>
</evidence>
<feature type="compositionally biased region" description="Basic and acidic residues" evidence="1">
    <location>
        <begin position="396"/>
        <end position="407"/>
    </location>
</feature>
<proteinExistence type="predicted"/>
<feature type="region of interest" description="Disordered" evidence="1">
    <location>
        <begin position="255"/>
        <end position="294"/>
    </location>
</feature>
<dbReference type="InterPro" id="IPR008984">
    <property type="entry name" value="SMAD_FHA_dom_sf"/>
</dbReference>
<feature type="compositionally biased region" description="Basic and acidic residues" evidence="1">
    <location>
        <begin position="439"/>
        <end position="456"/>
    </location>
</feature>
<dbReference type="SMART" id="SM00546">
    <property type="entry name" value="CUE"/>
    <property type="match status" value="2"/>
</dbReference>
<organism evidence="4 5">
    <name type="scientific">Acanthamoeba castellanii (strain ATCC 30010 / Neff)</name>
    <dbReference type="NCBI Taxonomy" id="1257118"/>
    <lineage>
        <taxon>Eukaryota</taxon>
        <taxon>Amoebozoa</taxon>
        <taxon>Discosea</taxon>
        <taxon>Longamoebia</taxon>
        <taxon>Centramoebida</taxon>
        <taxon>Acanthamoebidae</taxon>
        <taxon>Acanthamoeba</taxon>
    </lineage>
</organism>
<gene>
    <name evidence="4" type="ORF">ACA1_002790</name>
</gene>
<dbReference type="SUPFAM" id="SSF46934">
    <property type="entry name" value="UBA-like"/>
    <property type="match status" value="1"/>
</dbReference>
<dbReference type="CDD" id="cd22671">
    <property type="entry name" value="FHA_APTX-like"/>
    <property type="match status" value="1"/>
</dbReference>
<evidence type="ECO:0000259" key="2">
    <source>
        <dbReference type="PROSITE" id="PS50030"/>
    </source>
</evidence>
<dbReference type="PROSITE" id="PS51140">
    <property type="entry name" value="CUE"/>
    <property type="match status" value="1"/>
</dbReference>
<name>L8GHM9_ACACF</name>
<dbReference type="Gene3D" id="1.10.8.10">
    <property type="entry name" value="DNA helicase RuvA subunit, C-terminal domain"/>
    <property type="match status" value="1"/>
</dbReference>
<dbReference type="Gene3D" id="2.60.200.20">
    <property type="match status" value="1"/>
</dbReference>
<dbReference type="InterPro" id="IPR009060">
    <property type="entry name" value="UBA-like_sf"/>
</dbReference>
<feature type="region of interest" description="Disordered" evidence="1">
    <location>
        <begin position="348"/>
        <end position="497"/>
    </location>
</feature>
<feature type="domain" description="UBA" evidence="2">
    <location>
        <begin position="494"/>
        <end position="535"/>
    </location>
</feature>
<dbReference type="CDD" id="cd14279">
    <property type="entry name" value="CUE"/>
    <property type="match status" value="1"/>
</dbReference>
<feature type="domain" description="CUE" evidence="3">
    <location>
        <begin position="494"/>
        <end position="537"/>
    </location>
</feature>
<dbReference type="InterPro" id="IPR003892">
    <property type="entry name" value="CUE"/>
</dbReference>
<feature type="compositionally biased region" description="Acidic residues" evidence="1">
    <location>
        <begin position="410"/>
        <end position="429"/>
    </location>
</feature>